<keyword evidence="2" id="KW-0806">Transcription termination</keyword>
<gene>
    <name evidence="4" type="ORF">WJX84_004463</name>
</gene>
<dbReference type="InterPro" id="IPR038538">
    <property type="entry name" value="MTERF_sf"/>
</dbReference>
<comment type="similarity">
    <text evidence="1">Belongs to the mTERF family.</text>
</comment>
<evidence type="ECO:0000313" key="5">
    <source>
        <dbReference type="Proteomes" id="UP001485043"/>
    </source>
</evidence>
<dbReference type="EMBL" id="JALJOV010000138">
    <property type="protein sequence ID" value="KAK9866718.1"/>
    <property type="molecule type" value="Genomic_DNA"/>
</dbReference>
<protein>
    <submittedName>
        <fullName evidence="4">Uncharacterized protein</fullName>
    </submittedName>
</protein>
<comment type="caution">
    <text evidence="4">The sequence shown here is derived from an EMBL/GenBank/DDBJ whole genome shotgun (WGS) entry which is preliminary data.</text>
</comment>
<proteinExistence type="inferred from homology"/>
<keyword evidence="3" id="KW-0809">Transit peptide</keyword>
<keyword evidence="2" id="KW-0804">Transcription</keyword>
<dbReference type="GO" id="GO:0003676">
    <property type="term" value="F:nucleic acid binding"/>
    <property type="evidence" value="ECO:0007669"/>
    <property type="project" value="InterPro"/>
</dbReference>
<evidence type="ECO:0000256" key="3">
    <source>
        <dbReference type="ARBA" id="ARBA00022946"/>
    </source>
</evidence>
<evidence type="ECO:0000313" key="4">
    <source>
        <dbReference type="EMBL" id="KAK9866718.1"/>
    </source>
</evidence>
<dbReference type="GO" id="GO:0006353">
    <property type="term" value="P:DNA-templated transcription termination"/>
    <property type="evidence" value="ECO:0007669"/>
    <property type="project" value="UniProtKB-KW"/>
</dbReference>
<reference evidence="4 5" key="1">
    <citation type="journal article" date="2024" name="Nat. Commun.">
        <title>Phylogenomics reveals the evolutionary origins of lichenization in chlorophyte algae.</title>
        <authorList>
            <person name="Puginier C."/>
            <person name="Libourel C."/>
            <person name="Otte J."/>
            <person name="Skaloud P."/>
            <person name="Haon M."/>
            <person name="Grisel S."/>
            <person name="Petersen M."/>
            <person name="Berrin J.G."/>
            <person name="Delaux P.M."/>
            <person name="Dal Grande F."/>
            <person name="Keller J."/>
        </authorList>
    </citation>
    <scope>NUCLEOTIDE SEQUENCE [LARGE SCALE GENOMIC DNA]</scope>
    <source>
        <strain evidence="4 5">SAG 2523</strain>
    </source>
</reference>
<dbReference type="InterPro" id="IPR003690">
    <property type="entry name" value="MTERF"/>
</dbReference>
<dbReference type="Pfam" id="PF02536">
    <property type="entry name" value="mTERF"/>
    <property type="match status" value="1"/>
</dbReference>
<name>A0AAW1TD25_9CHLO</name>
<keyword evidence="5" id="KW-1185">Reference proteome</keyword>
<dbReference type="AlphaFoldDB" id="A0AAW1TD25"/>
<organism evidence="4 5">
    <name type="scientific">Apatococcus fuscideae</name>
    <dbReference type="NCBI Taxonomy" id="2026836"/>
    <lineage>
        <taxon>Eukaryota</taxon>
        <taxon>Viridiplantae</taxon>
        <taxon>Chlorophyta</taxon>
        <taxon>core chlorophytes</taxon>
        <taxon>Trebouxiophyceae</taxon>
        <taxon>Chlorellales</taxon>
        <taxon>Chlorellaceae</taxon>
        <taxon>Apatococcus</taxon>
    </lineage>
</organism>
<sequence length="222" mass="25230">MHALLLPDCKLFESCVPVAWQTQYSRVLNMTVPAAHRSLPAPLHPQRLHHILHPAHTRPSPRLFRRQQFTCRATPVATEELKGEELEQWNACQSKVEDMGFSAEEAVKFLNKAFAWQKGYWGPEKTKPEAPSTSQIDAVVAYLGELGVKDAELAATVKKFPQVLGMKVEERMKPNITKIEHEFKIKGPTLANVLKRKPDVLGFNWDCYGDCQGNCPRCWVHF</sequence>
<dbReference type="Proteomes" id="UP001485043">
    <property type="component" value="Unassembled WGS sequence"/>
</dbReference>
<evidence type="ECO:0000256" key="2">
    <source>
        <dbReference type="ARBA" id="ARBA00022472"/>
    </source>
</evidence>
<accession>A0AAW1TD25</accession>
<dbReference type="Gene3D" id="1.25.70.10">
    <property type="entry name" value="Transcription termination factor 3, mitochondrial"/>
    <property type="match status" value="1"/>
</dbReference>
<evidence type="ECO:0000256" key="1">
    <source>
        <dbReference type="ARBA" id="ARBA00007692"/>
    </source>
</evidence>
<keyword evidence="2" id="KW-0805">Transcription regulation</keyword>